<evidence type="ECO:0000313" key="20">
    <source>
        <dbReference type="Proteomes" id="UP001174156"/>
    </source>
</evidence>
<evidence type="ECO:0000256" key="6">
    <source>
        <dbReference type="ARBA" id="ARBA00022801"/>
    </source>
</evidence>
<dbReference type="GO" id="GO:0005615">
    <property type="term" value="C:extracellular space"/>
    <property type="evidence" value="ECO:0007669"/>
    <property type="project" value="TreeGrafter"/>
</dbReference>
<keyword evidence="8 12" id="KW-0482">Metalloprotease</keyword>
<dbReference type="PRINTS" id="PR00756">
    <property type="entry name" value="ALADIPTASE"/>
</dbReference>
<dbReference type="InterPro" id="IPR050344">
    <property type="entry name" value="Peptidase_M1_aminopeptidases"/>
</dbReference>
<proteinExistence type="inferred from homology"/>
<dbReference type="EC" id="3.4.11.-" evidence="12"/>
<dbReference type="InterPro" id="IPR027268">
    <property type="entry name" value="Peptidase_M4/M1_CTD_sf"/>
</dbReference>
<feature type="domain" description="Peptidase M1 membrane alanine aminopeptidase" evidence="13">
    <location>
        <begin position="289"/>
        <end position="496"/>
    </location>
</feature>
<dbReference type="Pfam" id="PF01433">
    <property type="entry name" value="Peptidase_M1"/>
    <property type="match status" value="1"/>
</dbReference>
<evidence type="ECO:0000259" key="14">
    <source>
        <dbReference type="Pfam" id="PF11838"/>
    </source>
</evidence>
<organism evidence="18 19">
    <name type="scientific">Acinetobacter baumannii</name>
    <dbReference type="NCBI Taxonomy" id="470"/>
    <lineage>
        <taxon>Bacteria</taxon>
        <taxon>Pseudomonadati</taxon>
        <taxon>Pseudomonadota</taxon>
        <taxon>Gammaproteobacteria</taxon>
        <taxon>Moraxellales</taxon>
        <taxon>Moraxellaceae</taxon>
        <taxon>Acinetobacter</taxon>
        <taxon>Acinetobacter calcoaceticus/baumannii complex</taxon>
    </lineage>
</organism>
<keyword evidence="7 10" id="KW-0862">Zinc</keyword>
<evidence type="ECO:0000259" key="13">
    <source>
        <dbReference type="Pfam" id="PF01433"/>
    </source>
</evidence>
<accession>A0A429LG63</accession>
<dbReference type="InterPro" id="IPR001930">
    <property type="entry name" value="Peptidase_M1"/>
</dbReference>
<evidence type="ECO:0000259" key="15">
    <source>
        <dbReference type="Pfam" id="PF17900"/>
    </source>
</evidence>
<protein>
    <recommendedName>
        <fullName evidence="12">Aminopeptidase</fullName>
        <ecNumber evidence="12">3.4.11.-</ecNumber>
    </recommendedName>
</protein>
<reference evidence="17 20" key="2">
    <citation type="journal article" date="2023" name="Nat. Commun.">
        <title>Genomic dissection of endemic carbapenem resistance reveals metallo-beta-lactamase dissemination through clonal, plasmid and integron transfer.</title>
        <authorList>
            <person name="Macesic N."/>
            <person name="Hawkey J."/>
            <person name="Vezina B."/>
            <person name="Wisniewski J.A."/>
            <person name="Cottingham H."/>
            <person name="Blakeway L.V."/>
            <person name="Harshegyi T."/>
            <person name="Pragastis K."/>
            <person name="Badoordeen G.Z."/>
            <person name="Dennison A."/>
            <person name="Spelman D.W."/>
            <person name="Jenney A.W.J."/>
            <person name="Peleg A.Y."/>
        </authorList>
    </citation>
    <scope>NUCLEOTIDE SEQUENCE [LARGE SCALE GENOMIC DNA]</scope>
    <source>
        <strain evidence="17 20">CPO519</strain>
    </source>
</reference>
<reference evidence="18 19" key="1">
    <citation type="submission" date="2018-10" db="EMBL/GenBank/DDBJ databases">
        <title>GWAS and RNA-Seq identify cryptic mechanisms of antimicrobial resistance in Acinetobacter baumannii.</title>
        <authorList>
            <person name="Sahl J.W."/>
        </authorList>
    </citation>
    <scope>NUCLEOTIDE SEQUENCE [LARGE SCALE GENOMIC DNA]</scope>
    <source>
        <strain evidence="18 19">TG31299</strain>
    </source>
</reference>
<evidence type="ECO:0000256" key="10">
    <source>
        <dbReference type="PIRSR" id="PIRSR634016-3"/>
    </source>
</evidence>
<dbReference type="InterPro" id="IPR042097">
    <property type="entry name" value="Aminopeptidase_N-like_N_sf"/>
</dbReference>
<keyword evidence="6 12" id="KW-0378">Hydrolase</keyword>
<evidence type="ECO:0000256" key="2">
    <source>
        <dbReference type="ARBA" id="ARBA00010136"/>
    </source>
</evidence>
<dbReference type="PANTHER" id="PTHR11533">
    <property type="entry name" value="PROTEASE M1 ZINC METALLOPROTEASE"/>
    <property type="match status" value="1"/>
</dbReference>
<evidence type="ECO:0000256" key="7">
    <source>
        <dbReference type="ARBA" id="ARBA00022833"/>
    </source>
</evidence>
<dbReference type="GO" id="GO:0070006">
    <property type="term" value="F:metalloaminopeptidase activity"/>
    <property type="evidence" value="ECO:0007669"/>
    <property type="project" value="TreeGrafter"/>
</dbReference>
<evidence type="ECO:0000313" key="18">
    <source>
        <dbReference type="EMBL" id="RSP76643.1"/>
    </source>
</evidence>
<dbReference type="InterPro" id="IPR034016">
    <property type="entry name" value="M1_APN-typ"/>
</dbReference>
<comment type="similarity">
    <text evidence="2 12">Belongs to the peptidase M1 family.</text>
</comment>
<keyword evidence="5 10" id="KW-0479">Metal-binding</keyword>
<dbReference type="InterPro" id="IPR024571">
    <property type="entry name" value="ERAP1-like_C_dom"/>
</dbReference>
<feature type="binding site" evidence="10">
    <location>
        <position position="359"/>
    </location>
    <ligand>
        <name>Zn(2+)</name>
        <dbReference type="ChEBI" id="CHEBI:29105"/>
        <note>catalytic</note>
    </ligand>
</feature>
<evidence type="ECO:0000256" key="8">
    <source>
        <dbReference type="ARBA" id="ARBA00023049"/>
    </source>
</evidence>
<dbReference type="Gene3D" id="1.10.390.10">
    <property type="entry name" value="Neutral Protease Domain 2"/>
    <property type="match status" value="1"/>
</dbReference>
<dbReference type="Proteomes" id="UP000269597">
    <property type="component" value="Unassembled WGS sequence"/>
</dbReference>
<dbReference type="Proteomes" id="UP001174156">
    <property type="component" value="Unassembled WGS sequence"/>
</dbReference>
<dbReference type="AlphaFoldDB" id="A0A429LG63"/>
<dbReference type="EMBL" id="JARTMM020000001">
    <property type="protein sequence ID" value="MEC5497356.1"/>
    <property type="molecule type" value="Genomic_DNA"/>
</dbReference>
<sequence length="923" mass="103219">MGMQRSGTAFAASFYLKLQRIKPLMLVKPSFKKRLLLTTLLSLSATQIFASNNSEQIPIGKLPEWVIPESYDLDFKIDPAQKGYTGKTTIHLKLAQATDHIWIHGKSLTVKDVNITSAQGTKTKAKYEQASEIDGVSKIKFAKTLPAGQYQLVLDFNAAYDQQLDGIYKIEFEGKPYVMTQMEAISARQSFPSFDEPRFKTPFNIRLTIPSKYSGFANTQQTSEQIEKSGWKTLSFAQTKPLPTYLLALAVGPWQLQKGPDIGATSWRKQPIQLRGIAPDAKAEKMQQALSETPAILKTLEDYFAFGYPFDKLDLLAAPDFAAGAMENPGLITFRDYLMLLDKDSPVSFVQNSFNVNAHELAHQWFGDVVTMPWWDDLWLNESFATWMQSKITQKLHPEFNADLERISDTADAMKSDSLVSVRRIRQPILSNADIQTAFDGITYQKGAAVLNMFENYLGEEKFKQGVRNYINKHQYGNATANDLISALAEQSGQGERFTRAMKSFLDQPGVPLLNTSLQQEGNKVFLNVKQSRYLPVGSKGDARSLWGVPLCVRYEVPNAGSKVQCELVDQAEAKIELKGASLGSWYIPNADAAGYYQFSLPQKEFTRLTAATEKLSNTEQLAYAYAISAAFNHGDINLLAVVDAAKKFANSNSRQISTALFSQLSTIHRHVLKTEAEREHFRKVLANLYLPKLNQLGYVSKTGESAEDSLWRSELVRFLALDIQVPEVRTQLLKQSDVLFAQKQLNFAQVTPELLPTILAVRVQEKGQPAFDRLSGELQRVTQPTQRLAILTALGSANQEATRQQARQLILNPRVKVGEVRTVVNSINNYGDEQGGLWSWFKVNHDAVFDRLGKSSAGRFPAMFSGAACTQHQAAQLNDFFAPRTKELVGVERGLKQTKERIQLCESLVAKQDGSIVQQLKL</sequence>
<dbReference type="GO" id="GO:0016285">
    <property type="term" value="F:alanyl aminopeptidase activity"/>
    <property type="evidence" value="ECO:0007669"/>
    <property type="project" value="UniProtKB-EC"/>
</dbReference>
<dbReference type="InterPro" id="IPR014782">
    <property type="entry name" value="Peptidase_M1_dom"/>
</dbReference>
<dbReference type="GO" id="GO:0008270">
    <property type="term" value="F:zinc ion binding"/>
    <property type="evidence" value="ECO:0007669"/>
    <property type="project" value="UniProtKB-UniRule"/>
</dbReference>
<comment type="cofactor">
    <cofactor evidence="10 12">
        <name>Zn(2+)</name>
        <dbReference type="ChEBI" id="CHEBI:29105"/>
    </cofactor>
    <text evidence="10 12">Binds 1 zinc ion per subunit.</text>
</comment>
<comment type="catalytic activity">
    <reaction evidence="1">
        <text>Release of an N-terminal amino acid, Xaa-|-Yaa- from a peptide, amide or arylamide. Xaa is preferably Ala, but may be most amino acids including Pro (slow action). When a terminal hydrophobic residue is followed by a prolyl residue, the two may be released as an intact Xaa-Pro dipeptide.</text>
        <dbReference type="EC" id="3.4.11.2"/>
    </reaction>
</comment>
<evidence type="ECO:0000256" key="11">
    <source>
        <dbReference type="PIRSR" id="PIRSR634016-4"/>
    </source>
</evidence>
<reference evidence="17" key="4">
    <citation type="submission" date="2024-01" db="EMBL/GenBank/DDBJ databases">
        <authorList>
            <person name="Macesic N."/>
        </authorList>
    </citation>
    <scope>NUCLEOTIDE SEQUENCE</scope>
    <source>
        <strain evidence="17">CPO519</strain>
    </source>
</reference>
<dbReference type="GO" id="GO:0016020">
    <property type="term" value="C:membrane"/>
    <property type="evidence" value="ECO:0007669"/>
    <property type="project" value="TreeGrafter"/>
</dbReference>
<evidence type="ECO:0000313" key="16">
    <source>
        <dbReference type="EMBL" id="MDK4881671.1"/>
    </source>
</evidence>
<feature type="binding site" evidence="10">
    <location>
        <position position="382"/>
    </location>
    <ligand>
        <name>Zn(2+)</name>
        <dbReference type="ChEBI" id="CHEBI:29105"/>
        <note>catalytic</note>
    </ligand>
</feature>
<dbReference type="EMBL" id="RFBY01000023">
    <property type="protein sequence ID" value="RSP76643.1"/>
    <property type="molecule type" value="Genomic_DNA"/>
</dbReference>
<reference evidence="16" key="3">
    <citation type="submission" date="2023-01" db="EMBL/GenBank/DDBJ databases">
        <title>Genomic dissection of endemic carbapenem resistance: metallo-beta-lactamase gene dissemination through clonal, plasmid and integron transfer pathways.</title>
        <authorList>
            <person name="Macesic N."/>
        </authorList>
    </citation>
    <scope>NUCLEOTIDE SEQUENCE</scope>
    <source>
        <strain evidence="16">CPO519</strain>
    </source>
</reference>
<evidence type="ECO:0000313" key="17">
    <source>
        <dbReference type="EMBL" id="MEC5497356.1"/>
    </source>
</evidence>
<dbReference type="Gene3D" id="2.60.40.1730">
    <property type="entry name" value="tricorn interacting facor f3 domain"/>
    <property type="match status" value="1"/>
</dbReference>
<evidence type="ECO:0000256" key="3">
    <source>
        <dbReference type="ARBA" id="ARBA00022438"/>
    </source>
</evidence>
<comment type="caution">
    <text evidence="18">The sequence shown here is derived from an EMBL/GenBank/DDBJ whole genome shotgun (WGS) entry which is preliminary data.</text>
</comment>
<dbReference type="GO" id="GO:0006508">
    <property type="term" value="P:proteolysis"/>
    <property type="evidence" value="ECO:0007669"/>
    <property type="project" value="UniProtKB-KW"/>
</dbReference>
<evidence type="ECO:0000256" key="9">
    <source>
        <dbReference type="PIRSR" id="PIRSR634016-1"/>
    </source>
</evidence>
<keyword evidence="4 12" id="KW-0645">Protease</keyword>
<dbReference type="EMBL" id="JARTMM010000023">
    <property type="protein sequence ID" value="MDK4881671.1"/>
    <property type="molecule type" value="Genomic_DNA"/>
</dbReference>
<gene>
    <name evidence="18" type="ORF">EA722_08780</name>
    <name evidence="17" type="ORF">P9867_012980</name>
    <name evidence="16" type="ORF">P9867_08100</name>
</gene>
<dbReference type="GO" id="GO:0042277">
    <property type="term" value="F:peptide binding"/>
    <property type="evidence" value="ECO:0007669"/>
    <property type="project" value="TreeGrafter"/>
</dbReference>
<dbReference type="SUPFAM" id="SSF55486">
    <property type="entry name" value="Metalloproteases ('zincins'), catalytic domain"/>
    <property type="match status" value="1"/>
</dbReference>
<feature type="domain" description="ERAP1-like C-terminal" evidence="14">
    <location>
        <begin position="586"/>
        <end position="904"/>
    </location>
</feature>
<dbReference type="InterPro" id="IPR045357">
    <property type="entry name" value="Aminopeptidase_N-like_N"/>
</dbReference>
<feature type="active site" description="Proton acceptor" evidence="9">
    <location>
        <position position="360"/>
    </location>
</feature>
<dbReference type="Pfam" id="PF17900">
    <property type="entry name" value="Peptidase_M1_N"/>
    <property type="match status" value="1"/>
</dbReference>
<evidence type="ECO:0000256" key="1">
    <source>
        <dbReference type="ARBA" id="ARBA00000098"/>
    </source>
</evidence>
<feature type="domain" description="Aminopeptidase N-like N-terminal" evidence="15">
    <location>
        <begin position="68"/>
        <end position="246"/>
    </location>
</feature>
<name>A0A429LG63_ACIBA</name>
<dbReference type="GO" id="GO:0005737">
    <property type="term" value="C:cytoplasm"/>
    <property type="evidence" value="ECO:0007669"/>
    <property type="project" value="TreeGrafter"/>
</dbReference>
<dbReference type="FunFam" id="1.10.390.10:FF:000006">
    <property type="entry name" value="Puromycin-sensitive aminopeptidase"/>
    <property type="match status" value="1"/>
</dbReference>
<dbReference type="RefSeq" id="WP_086231590.1">
    <property type="nucleotide sequence ID" value="NZ_AP024802.1"/>
</dbReference>
<evidence type="ECO:0000256" key="5">
    <source>
        <dbReference type="ARBA" id="ARBA00022723"/>
    </source>
</evidence>
<evidence type="ECO:0000313" key="19">
    <source>
        <dbReference type="Proteomes" id="UP000269597"/>
    </source>
</evidence>
<dbReference type="CDD" id="cd09601">
    <property type="entry name" value="M1_APN-Q_like"/>
    <property type="match status" value="1"/>
</dbReference>
<dbReference type="Pfam" id="PF11838">
    <property type="entry name" value="ERAP1_C"/>
    <property type="match status" value="1"/>
</dbReference>
<dbReference type="GO" id="GO:0043171">
    <property type="term" value="P:peptide catabolic process"/>
    <property type="evidence" value="ECO:0007669"/>
    <property type="project" value="TreeGrafter"/>
</dbReference>
<keyword evidence="3 12" id="KW-0031">Aminopeptidase</keyword>
<evidence type="ECO:0000256" key="12">
    <source>
        <dbReference type="RuleBase" id="RU364040"/>
    </source>
</evidence>
<feature type="site" description="Transition state stabilizer" evidence="11">
    <location>
        <position position="444"/>
    </location>
</feature>
<dbReference type="PANTHER" id="PTHR11533:SF174">
    <property type="entry name" value="PUROMYCIN-SENSITIVE AMINOPEPTIDASE-RELATED"/>
    <property type="match status" value="1"/>
</dbReference>
<dbReference type="SUPFAM" id="SSF63737">
    <property type="entry name" value="Leukotriene A4 hydrolase N-terminal domain"/>
    <property type="match status" value="1"/>
</dbReference>
<evidence type="ECO:0000256" key="4">
    <source>
        <dbReference type="ARBA" id="ARBA00022670"/>
    </source>
</evidence>
<dbReference type="Gene3D" id="1.25.50.20">
    <property type="match status" value="1"/>
</dbReference>
<feature type="binding site" evidence="10">
    <location>
        <position position="363"/>
    </location>
    <ligand>
        <name>Zn(2+)</name>
        <dbReference type="ChEBI" id="CHEBI:29105"/>
        <note>catalytic</note>
    </ligand>
</feature>